<reference evidence="5 6" key="1">
    <citation type="submission" date="2020-06" db="EMBL/GenBank/DDBJ databases">
        <authorList>
            <person name="Li R."/>
            <person name="Bekaert M."/>
        </authorList>
    </citation>
    <scope>NUCLEOTIDE SEQUENCE [LARGE SCALE GENOMIC DNA]</scope>
    <source>
        <strain evidence="6">wild</strain>
    </source>
</reference>
<dbReference type="OrthoDB" id="6076341at2759"/>
<dbReference type="SMART" id="SM00175">
    <property type="entry name" value="RAB"/>
    <property type="match status" value="1"/>
</dbReference>
<keyword evidence="2" id="KW-0547">Nucleotide-binding</keyword>
<protein>
    <submittedName>
        <fullName evidence="5">RHOQ</fullName>
    </submittedName>
</protein>
<dbReference type="PROSITE" id="PS51420">
    <property type="entry name" value="RHO"/>
    <property type="match status" value="1"/>
</dbReference>
<dbReference type="Proteomes" id="UP000507470">
    <property type="component" value="Unassembled WGS sequence"/>
</dbReference>
<evidence type="ECO:0000256" key="1">
    <source>
        <dbReference type="ARBA" id="ARBA00004370"/>
    </source>
</evidence>
<keyword evidence="4" id="KW-0472">Membrane</keyword>
<gene>
    <name evidence="5" type="ORF">MCOR_15183</name>
</gene>
<dbReference type="InterPro" id="IPR027417">
    <property type="entry name" value="P-loop_NTPase"/>
</dbReference>
<evidence type="ECO:0000313" key="5">
    <source>
        <dbReference type="EMBL" id="CAC5379085.1"/>
    </source>
</evidence>
<dbReference type="NCBIfam" id="TIGR00231">
    <property type="entry name" value="small_GTP"/>
    <property type="match status" value="1"/>
</dbReference>
<evidence type="ECO:0000256" key="3">
    <source>
        <dbReference type="ARBA" id="ARBA00023134"/>
    </source>
</evidence>
<comment type="subcellular location">
    <subcellularLocation>
        <location evidence="1">Membrane</location>
    </subcellularLocation>
</comment>
<dbReference type="PANTHER" id="PTHR24072">
    <property type="entry name" value="RHO FAMILY GTPASE"/>
    <property type="match status" value="1"/>
</dbReference>
<keyword evidence="3" id="KW-0342">GTP-binding</keyword>
<dbReference type="SMART" id="SM00173">
    <property type="entry name" value="RAS"/>
    <property type="match status" value="1"/>
</dbReference>
<dbReference type="InterPro" id="IPR005225">
    <property type="entry name" value="Small_GTP-bd"/>
</dbReference>
<dbReference type="GO" id="GO:0003924">
    <property type="term" value="F:GTPase activity"/>
    <property type="evidence" value="ECO:0007669"/>
    <property type="project" value="InterPro"/>
</dbReference>
<dbReference type="PROSITE" id="PS51419">
    <property type="entry name" value="RAB"/>
    <property type="match status" value="1"/>
</dbReference>
<proteinExistence type="predicted"/>
<dbReference type="GO" id="GO:0005525">
    <property type="term" value="F:GTP binding"/>
    <property type="evidence" value="ECO:0007669"/>
    <property type="project" value="UniProtKB-KW"/>
</dbReference>
<dbReference type="GO" id="GO:0007264">
    <property type="term" value="P:small GTPase-mediated signal transduction"/>
    <property type="evidence" value="ECO:0007669"/>
    <property type="project" value="InterPro"/>
</dbReference>
<dbReference type="Gene3D" id="3.40.50.300">
    <property type="entry name" value="P-loop containing nucleotide triphosphate hydrolases"/>
    <property type="match status" value="1"/>
</dbReference>
<dbReference type="FunFam" id="3.40.50.300:FF:002060">
    <property type="entry name" value="Rho family GTPase"/>
    <property type="match status" value="1"/>
</dbReference>
<dbReference type="SMART" id="SM00174">
    <property type="entry name" value="RHO"/>
    <property type="match status" value="1"/>
</dbReference>
<name>A0A6J8B5D2_MYTCO</name>
<dbReference type="Pfam" id="PF00071">
    <property type="entry name" value="Ras"/>
    <property type="match status" value="1"/>
</dbReference>
<dbReference type="SUPFAM" id="SSF52540">
    <property type="entry name" value="P-loop containing nucleoside triphosphate hydrolases"/>
    <property type="match status" value="1"/>
</dbReference>
<accession>A0A6J8B5D2</accession>
<organism evidence="5 6">
    <name type="scientific">Mytilus coruscus</name>
    <name type="common">Sea mussel</name>
    <dbReference type="NCBI Taxonomy" id="42192"/>
    <lineage>
        <taxon>Eukaryota</taxon>
        <taxon>Metazoa</taxon>
        <taxon>Spiralia</taxon>
        <taxon>Lophotrochozoa</taxon>
        <taxon>Mollusca</taxon>
        <taxon>Bivalvia</taxon>
        <taxon>Autobranchia</taxon>
        <taxon>Pteriomorphia</taxon>
        <taxon>Mytilida</taxon>
        <taxon>Mytiloidea</taxon>
        <taxon>Mytilidae</taxon>
        <taxon>Mytilinae</taxon>
        <taxon>Mytilus</taxon>
    </lineage>
</organism>
<keyword evidence="6" id="KW-1185">Reference proteome</keyword>
<dbReference type="PROSITE" id="PS51421">
    <property type="entry name" value="RAS"/>
    <property type="match status" value="1"/>
</dbReference>
<dbReference type="InterPro" id="IPR003578">
    <property type="entry name" value="Small_GTPase_Rho"/>
</dbReference>
<evidence type="ECO:0000256" key="4">
    <source>
        <dbReference type="ARBA" id="ARBA00023136"/>
    </source>
</evidence>
<sequence>MAEESEPQPKKIKVTAVGDSGVGKTCLLMTYATNTFPEGDVPELYEHMTIRAGNSNSFEVPVVVDVDEEQYKLGLTDTVGLDEYRRMRELFTVGTNVFMVCFSVTDPLSLENVKKNWLTEIRILSPKASFILVGTKTDLREDQSIIDELQSKNEKAISIQDGIKTAKAVGAKTYVECSAVNSIGLKEVFETVVKVATDKLNPKTTNGSKKPSSPCVIS</sequence>
<dbReference type="GO" id="GO:0016020">
    <property type="term" value="C:membrane"/>
    <property type="evidence" value="ECO:0007669"/>
    <property type="project" value="UniProtKB-SubCell"/>
</dbReference>
<dbReference type="PRINTS" id="PR00449">
    <property type="entry name" value="RASTRNSFRMNG"/>
</dbReference>
<dbReference type="EMBL" id="CACVKT020002619">
    <property type="protein sequence ID" value="CAC5379085.1"/>
    <property type="molecule type" value="Genomic_DNA"/>
</dbReference>
<evidence type="ECO:0000313" key="6">
    <source>
        <dbReference type="Proteomes" id="UP000507470"/>
    </source>
</evidence>
<dbReference type="CDD" id="cd00157">
    <property type="entry name" value="Rho"/>
    <property type="match status" value="1"/>
</dbReference>
<dbReference type="AlphaFoldDB" id="A0A6J8B5D2"/>
<dbReference type="InterPro" id="IPR001806">
    <property type="entry name" value="Small_GTPase"/>
</dbReference>
<evidence type="ECO:0000256" key="2">
    <source>
        <dbReference type="ARBA" id="ARBA00022741"/>
    </source>
</evidence>